<dbReference type="OMA" id="AWEQHNL"/>
<accession>U1HNV9</accession>
<evidence type="ECO:0000256" key="1">
    <source>
        <dbReference type="SAM" id="MobiDB-lite"/>
    </source>
</evidence>
<keyword evidence="3" id="KW-1185">Reference proteome</keyword>
<dbReference type="RefSeq" id="XP_007803762.1">
    <property type="nucleotide sequence ID" value="XM_007805571.1"/>
</dbReference>
<evidence type="ECO:0008006" key="4">
    <source>
        <dbReference type="Google" id="ProtNLM"/>
    </source>
</evidence>
<dbReference type="Proteomes" id="UP000019373">
    <property type="component" value="Unassembled WGS sequence"/>
</dbReference>
<gene>
    <name evidence="2" type="ORF">EPUS_02570</name>
</gene>
<dbReference type="GO" id="GO:0008168">
    <property type="term" value="F:methyltransferase activity"/>
    <property type="evidence" value="ECO:0007669"/>
    <property type="project" value="TreeGrafter"/>
</dbReference>
<dbReference type="eggNOG" id="ENOG502QSKG">
    <property type="taxonomic scope" value="Eukaryota"/>
</dbReference>
<feature type="region of interest" description="Disordered" evidence="1">
    <location>
        <begin position="1"/>
        <end position="33"/>
    </location>
</feature>
<name>U1HNV9_ENDPU</name>
<dbReference type="CDD" id="cd02440">
    <property type="entry name" value="AdoMet_MTases"/>
    <property type="match status" value="1"/>
</dbReference>
<dbReference type="Gene3D" id="3.40.50.150">
    <property type="entry name" value="Vaccinia Virus protein VP39"/>
    <property type="match status" value="1"/>
</dbReference>
<sequence length="359" mass="40497">MADDHLGEEAQPQSARPLHSSPLSLHSVGSSHPNIATQIAPTIQPDSEESDEAYAESITTSYVTSIASEISKGVLENDRIYPNYGKHSYGLPVDEHEMDRLDLQHRKYELVIGDRHFLAPVGPTPQKILDLGTGTGIWALDVADMFPSAEVIGVDIAPIQPKWVASNCQFEIDDVEADWMYKEDSFDFIHFRDPLYCIRDWPKLMSQCLSHLKPGGWCEFACIYPVPMCDDGSVPETSGFKSVCMKFMEAGRIFGAPLDVPLHFATYMREAGFVDISENIFKVPASPWPKDKRLKQIGALEMTNILEGAEAFGSRVFHQVFGWSKEQIEVVLMDMKRDVRNRAYHQYCQYIVVYGRRPT</sequence>
<evidence type="ECO:0000313" key="3">
    <source>
        <dbReference type="Proteomes" id="UP000019373"/>
    </source>
</evidence>
<dbReference type="GeneID" id="19237623"/>
<dbReference type="OrthoDB" id="2013972at2759"/>
<dbReference type="PANTHER" id="PTHR43591">
    <property type="entry name" value="METHYLTRANSFERASE"/>
    <property type="match status" value="1"/>
</dbReference>
<dbReference type="InterPro" id="IPR029063">
    <property type="entry name" value="SAM-dependent_MTases_sf"/>
</dbReference>
<feature type="compositionally biased region" description="Low complexity" evidence="1">
    <location>
        <begin position="17"/>
        <end position="33"/>
    </location>
</feature>
<evidence type="ECO:0000313" key="2">
    <source>
        <dbReference type="EMBL" id="ERF70704.1"/>
    </source>
</evidence>
<dbReference type="SUPFAM" id="SSF53335">
    <property type="entry name" value="S-adenosyl-L-methionine-dependent methyltransferases"/>
    <property type="match status" value="1"/>
</dbReference>
<organism evidence="2 3">
    <name type="scientific">Endocarpon pusillum (strain Z07020 / HMAS-L-300199)</name>
    <name type="common">Lichen-forming fungus</name>
    <dbReference type="NCBI Taxonomy" id="1263415"/>
    <lineage>
        <taxon>Eukaryota</taxon>
        <taxon>Fungi</taxon>
        <taxon>Dikarya</taxon>
        <taxon>Ascomycota</taxon>
        <taxon>Pezizomycotina</taxon>
        <taxon>Eurotiomycetes</taxon>
        <taxon>Chaetothyriomycetidae</taxon>
        <taxon>Verrucariales</taxon>
        <taxon>Verrucariaceae</taxon>
        <taxon>Endocarpon</taxon>
    </lineage>
</organism>
<proteinExistence type="predicted"/>
<dbReference type="EMBL" id="KE721301">
    <property type="protein sequence ID" value="ERF70704.1"/>
    <property type="molecule type" value="Genomic_DNA"/>
</dbReference>
<reference evidence="3" key="1">
    <citation type="journal article" date="2014" name="BMC Genomics">
        <title>Genome characteristics reveal the impact of lichenization on lichen-forming fungus Endocarpon pusillum Hedwig (Verrucariales, Ascomycota).</title>
        <authorList>
            <person name="Wang Y.-Y."/>
            <person name="Liu B."/>
            <person name="Zhang X.-Y."/>
            <person name="Zhou Q.-M."/>
            <person name="Zhang T."/>
            <person name="Li H."/>
            <person name="Yu Y.-F."/>
            <person name="Zhang X.-L."/>
            <person name="Hao X.-Y."/>
            <person name="Wang M."/>
            <person name="Wang L."/>
            <person name="Wei J.-C."/>
        </authorList>
    </citation>
    <scope>NUCLEOTIDE SEQUENCE [LARGE SCALE GENOMIC DNA]</scope>
    <source>
        <strain evidence="3">Z07020 / HMAS-L-300199</strain>
    </source>
</reference>
<protein>
    <recommendedName>
        <fullName evidence="4">Methyltransferase domain-containing protein</fullName>
    </recommendedName>
</protein>
<dbReference type="Pfam" id="PF13489">
    <property type="entry name" value="Methyltransf_23"/>
    <property type="match status" value="1"/>
</dbReference>
<dbReference type="HOGENOM" id="CLU_010595_7_1_1"/>
<dbReference type="PANTHER" id="PTHR43591:SF10">
    <property type="entry name" value="ABC TRANSMEMBRANE TYPE-1 DOMAIN-CONTAINING PROTEIN-RELATED"/>
    <property type="match status" value="1"/>
</dbReference>
<dbReference type="AlphaFoldDB" id="U1HNV9"/>